<dbReference type="EMBL" id="LCBS01000012">
    <property type="protein sequence ID" value="KKS16829.1"/>
    <property type="molecule type" value="Genomic_DNA"/>
</dbReference>
<reference evidence="1 2" key="1">
    <citation type="journal article" date="2015" name="Nature">
        <title>rRNA introns, odd ribosomes, and small enigmatic genomes across a large radiation of phyla.</title>
        <authorList>
            <person name="Brown C.T."/>
            <person name="Hug L.A."/>
            <person name="Thomas B.C."/>
            <person name="Sharon I."/>
            <person name="Castelle C.J."/>
            <person name="Singh A."/>
            <person name="Wilkins M.J."/>
            <person name="Williams K.H."/>
            <person name="Banfield J.F."/>
        </authorList>
    </citation>
    <scope>NUCLEOTIDE SEQUENCE [LARGE SCALE GENOMIC DNA]</scope>
</reference>
<organism evidence="1 2">
    <name type="scientific">candidate division WWE3 bacterium GW2011_GWB1_41_6</name>
    <dbReference type="NCBI Taxonomy" id="1619112"/>
    <lineage>
        <taxon>Bacteria</taxon>
        <taxon>Katanobacteria</taxon>
    </lineage>
</organism>
<dbReference type="AlphaFoldDB" id="A0A0G0WVP4"/>
<sequence>AVLCQHIYKTPSSSDPGRSGFLVKVDNSQGENHFDLVMEGDDPKTSRVGLRPWAYGKPNPSANVIWAQQGNEPRDWLH</sequence>
<evidence type="ECO:0000313" key="2">
    <source>
        <dbReference type="Proteomes" id="UP000034163"/>
    </source>
</evidence>
<feature type="non-terminal residue" evidence="1">
    <location>
        <position position="1"/>
    </location>
</feature>
<dbReference type="Proteomes" id="UP000034163">
    <property type="component" value="Unassembled WGS sequence"/>
</dbReference>
<proteinExistence type="predicted"/>
<gene>
    <name evidence="1" type="ORF">UU72_C0012G0023</name>
</gene>
<protein>
    <submittedName>
        <fullName evidence="1">Uncharacterized protein</fullName>
    </submittedName>
</protein>
<name>A0A0G0WVP4_UNCKA</name>
<evidence type="ECO:0000313" key="1">
    <source>
        <dbReference type="EMBL" id="KKS16829.1"/>
    </source>
</evidence>
<accession>A0A0G0WVP4</accession>
<comment type="caution">
    <text evidence="1">The sequence shown here is derived from an EMBL/GenBank/DDBJ whole genome shotgun (WGS) entry which is preliminary data.</text>
</comment>